<feature type="compositionally biased region" description="Low complexity" evidence="3">
    <location>
        <begin position="201"/>
        <end position="214"/>
    </location>
</feature>
<dbReference type="InterPro" id="IPR043144">
    <property type="entry name" value="Mal/L-sulf/L-lact_DH-like_ah"/>
</dbReference>
<dbReference type="InterPro" id="IPR036111">
    <property type="entry name" value="Mal/L-sulfo/L-lacto_DH-like_sf"/>
</dbReference>
<dbReference type="Gene3D" id="1.10.1530.10">
    <property type="match status" value="1"/>
</dbReference>
<reference evidence="4 5" key="1">
    <citation type="submission" date="2020-08" db="EMBL/GenBank/DDBJ databases">
        <title>Sequencing the genomes of 1000 actinobacteria strains.</title>
        <authorList>
            <person name="Klenk H.-P."/>
        </authorList>
    </citation>
    <scope>NUCLEOTIDE SEQUENCE [LARGE SCALE GENOMIC DNA]</scope>
    <source>
        <strain evidence="4 5">DSM 12511</strain>
    </source>
</reference>
<dbReference type="Proteomes" id="UP000537775">
    <property type="component" value="Unassembled WGS sequence"/>
</dbReference>
<dbReference type="EC" id="1.1.1.350" evidence="4"/>
<comment type="similarity">
    <text evidence="1">Belongs to the LDH2/MDH2 oxidoreductase family.</text>
</comment>
<comment type="caution">
    <text evidence="4">The sequence shown here is derived from an EMBL/GenBank/DDBJ whole genome shotgun (WGS) entry which is preliminary data.</text>
</comment>
<feature type="region of interest" description="Disordered" evidence="3">
    <location>
        <begin position="193"/>
        <end position="221"/>
    </location>
</feature>
<protein>
    <submittedName>
        <fullName evidence="4">Ureidoglycolate dehydrogenase (NAD+)</fullName>
        <ecNumber evidence="4">1.1.1.350</ecNumber>
    </submittedName>
</protein>
<accession>A0A7X0KTD5</accession>
<sequence length="345" mass="35060">MPVKISPSAFEDFARDIFVAKGLSPEDSAALAHSFVWASLRGIDSHGIARVPRYVEMFENGIANPAATITVDDTRPGTAVVDADFAPGPIALTRAAELAVEKAKTQGVAIVSVRNTVHTGAIGYYPSLIAEQGLVGIGIAAGSPMMSYTGAVGASVATSPLAIGVPAGEGRPTVLLDMATSLIAMGKIAQAKRTGTPLPEGSATTADGTPTTDPELAKVPTPLGGAKGSGLSLMFELITSVLVTAPILTPYHAGTKKHRQNATLIVVDPAAFGDVTDFVANVDATVDTIHDLPKAEGVDAILVPGERSSAAATARAEAGIPVGDKLWTELVEVAGALGVTLPEAA</sequence>
<evidence type="ECO:0000256" key="1">
    <source>
        <dbReference type="ARBA" id="ARBA00006056"/>
    </source>
</evidence>
<keyword evidence="5" id="KW-1185">Reference proteome</keyword>
<dbReference type="GO" id="GO:0016491">
    <property type="term" value="F:oxidoreductase activity"/>
    <property type="evidence" value="ECO:0007669"/>
    <property type="project" value="UniProtKB-KW"/>
</dbReference>
<dbReference type="SUPFAM" id="SSF89733">
    <property type="entry name" value="L-sulfolactate dehydrogenase-like"/>
    <property type="match status" value="1"/>
</dbReference>
<dbReference type="PANTHER" id="PTHR11091:SF0">
    <property type="entry name" value="MALATE DEHYDROGENASE"/>
    <property type="match status" value="1"/>
</dbReference>
<dbReference type="AlphaFoldDB" id="A0A7X0KTD5"/>
<gene>
    <name evidence="4" type="ORF">HD594_000256</name>
</gene>
<evidence type="ECO:0000313" key="5">
    <source>
        <dbReference type="Proteomes" id="UP000537775"/>
    </source>
</evidence>
<dbReference type="PANTHER" id="PTHR11091">
    <property type="entry name" value="OXIDOREDUCTASE-RELATED"/>
    <property type="match status" value="1"/>
</dbReference>
<dbReference type="RefSeq" id="WP_184749218.1">
    <property type="nucleotide sequence ID" value="NZ_BAAAJR010000008.1"/>
</dbReference>
<name>A0A7X0KTD5_9MICO</name>
<evidence type="ECO:0000256" key="3">
    <source>
        <dbReference type="SAM" id="MobiDB-lite"/>
    </source>
</evidence>
<keyword evidence="2 4" id="KW-0560">Oxidoreductase</keyword>
<dbReference type="InterPro" id="IPR003767">
    <property type="entry name" value="Malate/L-lactate_DH-like"/>
</dbReference>
<organism evidence="4 5">
    <name type="scientific">Microbacterium thalassium</name>
    <dbReference type="NCBI Taxonomy" id="362649"/>
    <lineage>
        <taxon>Bacteria</taxon>
        <taxon>Bacillati</taxon>
        <taxon>Actinomycetota</taxon>
        <taxon>Actinomycetes</taxon>
        <taxon>Micrococcales</taxon>
        <taxon>Microbacteriaceae</taxon>
        <taxon>Microbacterium</taxon>
    </lineage>
</organism>
<evidence type="ECO:0000313" key="4">
    <source>
        <dbReference type="EMBL" id="MBB6389943.1"/>
    </source>
</evidence>
<dbReference type="InterPro" id="IPR043143">
    <property type="entry name" value="Mal/L-sulf/L-lact_DH-like_NADP"/>
</dbReference>
<dbReference type="Pfam" id="PF02615">
    <property type="entry name" value="Ldh_2"/>
    <property type="match status" value="1"/>
</dbReference>
<dbReference type="Gene3D" id="3.30.1370.60">
    <property type="entry name" value="Hypothetical oxidoreductase yiak, domain 2"/>
    <property type="match status" value="1"/>
</dbReference>
<evidence type="ECO:0000256" key="2">
    <source>
        <dbReference type="ARBA" id="ARBA00023002"/>
    </source>
</evidence>
<proteinExistence type="inferred from homology"/>
<dbReference type="EMBL" id="JACHML010000001">
    <property type="protein sequence ID" value="MBB6389943.1"/>
    <property type="molecule type" value="Genomic_DNA"/>
</dbReference>